<evidence type="ECO:0000256" key="4">
    <source>
        <dbReference type="HAMAP-Rule" id="MF_00528"/>
    </source>
</evidence>
<dbReference type="PANTHER" id="PTHR43213:SF5">
    <property type="entry name" value="BIFUNCTIONAL DTTP_UTP PYROPHOSPHATASE_METHYLTRANSFERASE PROTEIN-RELATED"/>
    <property type="match status" value="1"/>
</dbReference>
<sequence>MNFTSKIVLASNSPRRHELLKNLGLDFSVRVKDVEESFPDYLKRAEIAEYLASKKADAYLPDLQAQEVLITADTIVCLGDMVLNKPADASEAYAMLQELSGKMHEVFTGVCLLSSTKKVILHDVTRVFFKNLTQQEITWYVQTQKPFDKAGAYGAQDWIGMVAIERLEGSFYNVMGLPVHKLYTALQNF</sequence>
<dbReference type="CDD" id="cd00555">
    <property type="entry name" value="Maf"/>
    <property type="match status" value="1"/>
</dbReference>
<comment type="subcellular location">
    <subcellularLocation>
        <location evidence="4">Cytoplasm</location>
    </subcellularLocation>
</comment>
<comment type="catalytic activity">
    <reaction evidence="4">
        <text>UTP + H2O = UMP + diphosphate + H(+)</text>
        <dbReference type="Rhea" id="RHEA:29395"/>
        <dbReference type="ChEBI" id="CHEBI:15377"/>
        <dbReference type="ChEBI" id="CHEBI:15378"/>
        <dbReference type="ChEBI" id="CHEBI:33019"/>
        <dbReference type="ChEBI" id="CHEBI:46398"/>
        <dbReference type="ChEBI" id="CHEBI:57865"/>
        <dbReference type="EC" id="3.6.1.9"/>
    </reaction>
</comment>
<keyword evidence="6" id="KW-1185">Reference proteome</keyword>
<evidence type="ECO:0000256" key="3">
    <source>
        <dbReference type="ARBA" id="ARBA00023080"/>
    </source>
</evidence>
<reference evidence="5 6" key="1">
    <citation type="journal article" date="2018" name="Int. J. Syst. Evol. Microbiol.">
        <title>Adhaeribacter swui sp. nov., isolated from wet mud.</title>
        <authorList>
            <person name="Kim D.U."/>
            <person name="Kim K.W."/>
            <person name="Kang M.S."/>
            <person name="Kim J.Y."/>
            <person name="Jang J.H."/>
            <person name="Kim M.K."/>
        </authorList>
    </citation>
    <scope>NUCLEOTIDE SEQUENCE [LARGE SCALE GENOMIC DNA]</scope>
    <source>
        <strain evidence="5 6">KCTC 52873</strain>
    </source>
</reference>
<comment type="cofactor">
    <cofactor evidence="1 4">
        <name>a divalent metal cation</name>
        <dbReference type="ChEBI" id="CHEBI:60240"/>
    </cofactor>
</comment>
<dbReference type="EMBL" id="CP055156">
    <property type="protein sequence ID" value="QNF35130.1"/>
    <property type="molecule type" value="Genomic_DNA"/>
</dbReference>
<dbReference type="SUPFAM" id="SSF52972">
    <property type="entry name" value="ITPase-like"/>
    <property type="match status" value="1"/>
</dbReference>
<dbReference type="InterPro" id="IPR029001">
    <property type="entry name" value="ITPase-like_fam"/>
</dbReference>
<evidence type="ECO:0000313" key="6">
    <source>
        <dbReference type="Proteomes" id="UP000515237"/>
    </source>
</evidence>
<dbReference type="Proteomes" id="UP000515237">
    <property type="component" value="Chromosome"/>
</dbReference>
<organism evidence="5 6">
    <name type="scientific">Adhaeribacter swui</name>
    <dbReference type="NCBI Taxonomy" id="2086471"/>
    <lineage>
        <taxon>Bacteria</taxon>
        <taxon>Pseudomonadati</taxon>
        <taxon>Bacteroidota</taxon>
        <taxon>Cytophagia</taxon>
        <taxon>Cytophagales</taxon>
        <taxon>Hymenobacteraceae</taxon>
        <taxon>Adhaeribacter</taxon>
    </lineage>
</organism>
<proteinExistence type="inferred from homology"/>
<dbReference type="PANTHER" id="PTHR43213">
    <property type="entry name" value="BIFUNCTIONAL DTTP/UTP PYROPHOSPHATASE/METHYLTRANSFERASE PROTEIN-RELATED"/>
    <property type="match status" value="1"/>
</dbReference>
<comment type="catalytic activity">
    <reaction evidence="4">
        <text>dTTP + H2O = dTMP + diphosphate + H(+)</text>
        <dbReference type="Rhea" id="RHEA:28534"/>
        <dbReference type="ChEBI" id="CHEBI:15377"/>
        <dbReference type="ChEBI" id="CHEBI:15378"/>
        <dbReference type="ChEBI" id="CHEBI:33019"/>
        <dbReference type="ChEBI" id="CHEBI:37568"/>
        <dbReference type="ChEBI" id="CHEBI:63528"/>
        <dbReference type="EC" id="3.6.1.9"/>
    </reaction>
</comment>
<keyword evidence="4" id="KW-0963">Cytoplasm</keyword>
<dbReference type="Pfam" id="PF02545">
    <property type="entry name" value="Maf"/>
    <property type="match status" value="1"/>
</dbReference>
<dbReference type="KEGG" id="aswu:HUW51_21310"/>
<feature type="site" description="Important for substrate specificity" evidence="4">
    <location>
        <position position="156"/>
    </location>
</feature>
<accession>A0A7G7GD96</accession>
<comment type="caution">
    <text evidence="4">Lacks conserved residue(s) required for the propagation of feature annotation.</text>
</comment>
<dbReference type="RefSeq" id="WP_185271621.1">
    <property type="nucleotide sequence ID" value="NZ_CP055156.1"/>
</dbReference>
<dbReference type="GO" id="GO:0005737">
    <property type="term" value="C:cytoplasm"/>
    <property type="evidence" value="ECO:0007669"/>
    <property type="project" value="UniProtKB-SubCell"/>
</dbReference>
<dbReference type="HAMAP" id="MF_00528">
    <property type="entry name" value="Maf"/>
    <property type="match status" value="1"/>
</dbReference>
<dbReference type="GO" id="GO:0047429">
    <property type="term" value="F:nucleoside triphosphate diphosphatase activity"/>
    <property type="evidence" value="ECO:0007669"/>
    <property type="project" value="UniProtKB-EC"/>
</dbReference>
<name>A0A7G7GD96_9BACT</name>
<evidence type="ECO:0000256" key="1">
    <source>
        <dbReference type="ARBA" id="ARBA00001968"/>
    </source>
</evidence>
<dbReference type="EC" id="3.6.1.9" evidence="4"/>
<dbReference type="Gene3D" id="3.90.950.10">
    <property type="match status" value="1"/>
</dbReference>
<dbReference type="InterPro" id="IPR003697">
    <property type="entry name" value="Maf-like"/>
</dbReference>
<dbReference type="NCBIfam" id="TIGR00172">
    <property type="entry name" value="maf"/>
    <property type="match status" value="1"/>
</dbReference>
<gene>
    <name evidence="5" type="primary">maf</name>
    <name evidence="5" type="ORF">HUW51_21310</name>
</gene>
<feature type="site" description="Important for substrate specificity" evidence="4">
    <location>
        <position position="15"/>
    </location>
</feature>
<keyword evidence="2 4" id="KW-0378">Hydrolase</keyword>
<protein>
    <recommendedName>
        <fullName evidence="4">dTTP/UTP pyrophosphatase</fullName>
        <shortName evidence="4">dTTPase/UTPase</shortName>
        <ecNumber evidence="4">3.6.1.9</ecNumber>
    </recommendedName>
    <alternativeName>
        <fullName evidence="4">Nucleoside triphosphate pyrophosphatase</fullName>
    </alternativeName>
    <alternativeName>
        <fullName evidence="4">Nucleotide pyrophosphatase</fullName>
        <shortName evidence="4">Nucleotide PPase</shortName>
    </alternativeName>
</protein>
<evidence type="ECO:0000313" key="5">
    <source>
        <dbReference type="EMBL" id="QNF35130.1"/>
    </source>
</evidence>
<dbReference type="GO" id="GO:0009117">
    <property type="term" value="P:nucleotide metabolic process"/>
    <property type="evidence" value="ECO:0007669"/>
    <property type="project" value="UniProtKB-KW"/>
</dbReference>
<comment type="function">
    <text evidence="4">Nucleoside triphosphate pyrophosphatase that hydrolyzes dTTP and UTP. May have a dual role in cell division arrest and in preventing the incorporation of modified nucleotides into cellular nucleic acids.</text>
</comment>
<dbReference type="PIRSF" id="PIRSF006305">
    <property type="entry name" value="Maf"/>
    <property type="match status" value="1"/>
</dbReference>
<feature type="site" description="Important for substrate specificity" evidence="4">
    <location>
        <position position="74"/>
    </location>
</feature>
<evidence type="ECO:0000256" key="2">
    <source>
        <dbReference type="ARBA" id="ARBA00022801"/>
    </source>
</evidence>
<keyword evidence="3 4" id="KW-0546">Nucleotide metabolism</keyword>
<dbReference type="AlphaFoldDB" id="A0A7G7GD96"/>
<feature type="active site" description="Proton acceptor" evidence="4">
    <location>
        <position position="73"/>
    </location>
</feature>
<comment type="similarity">
    <text evidence="4">Belongs to the Maf family. YhdE subfamily.</text>
</comment>